<evidence type="ECO:0000259" key="14">
    <source>
        <dbReference type="Pfam" id="PF07715"/>
    </source>
</evidence>
<keyword evidence="10 11" id="KW-0998">Cell outer membrane</keyword>
<evidence type="ECO:0000256" key="3">
    <source>
        <dbReference type="ARBA" id="ARBA00022452"/>
    </source>
</evidence>
<keyword evidence="7" id="KW-0406">Ion transport</keyword>
<dbReference type="InterPro" id="IPR000531">
    <property type="entry name" value="Beta-barrel_TonB"/>
</dbReference>
<organism evidence="15 16">
    <name type="scientific">Emcibacter nanhaiensis</name>
    <dbReference type="NCBI Taxonomy" id="1505037"/>
    <lineage>
        <taxon>Bacteria</taxon>
        <taxon>Pseudomonadati</taxon>
        <taxon>Pseudomonadota</taxon>
        <taxon>Alphaproteobacteria</taxon>
        <taxon>Emcibacterales</taxon>
        <taxon>Emcibacteraceae</taxon>
        <taxon>Emcibacter</taxon>
    </lineage>
</organism>
<evidence type="ECO:0000313" key="16">
    <source>
        <dbReference type="Proteomes" id="UP000319148"/>
    </source>
</evidence>
<evidence type="ECO:0000313" key="15">
    <source>
        <dbReference type="EMBL" id="TPD60702.1"/>
    </source>
</evidence>
<dbReference type="Proteomes" id="UP000319148">
    <property type="component" value="Unassembled WGS sequence"/>
</dbReference>
<evidence type="ECO:0000256" key="12">
    <source>
        <dbReference type="RuleBase" id="RU003357"/>
    </source>
</evidence>
<keyword evidence="5 11" id="KW-0812">Transmembrane</keyword>
<evidence type="ECO:0000256" key="11">
    <source>
        <dbReference type="PROSITE-ProRule" id="PRU01360"/>
    </source>
</evidence>
<evidence type="ECO:0000256" key="4">
    <source>
        <dbReference type="ARBA" id="ARBA00022496"/>
    </source>
</evidence>
<comment type="similarity">
    <text evidence="11 12">Belongs to the TonB-dependent receptor family.</text>
</comment>
<keyword evidence="3 11" id="KW-1134">Transmembrane beta strand</keyword>
<dbReference type="PANTHER" id="PTHR32552:SF81">
    <property type="entry name" value="TONB-DEPENDENT OUTER MEMBRANE RECEPTOR"/>
    <property type="match status" value="1"/>
</dbReference>
<dbReference type="EMBL" id="VFIY01000006">
    <property type="protein sequence ID" value="TPD60702.1"/>
    <property type="molecule type" value="Genomic_DNA"/>
</dbReference>
<evidence type="ECO:0000256" key="1">
    <source>
        <dbReference type="ARBA" id="ARBA00004571"/>
    </source>
</evidence>
<dbReference type="CDD" id="cd01347">
    <property type="entry name" value="ligand_gated_channel"/>
    <property type="match status" value="1"/>
</dbReference>
<keyword evidence="16" id="KW-1185">Reference proteome</keyword>
<comment type="caution">
    <text evidence="15">The sequence shown here is derived from an EMBL/GenBank/DDBJ whole genome shotgun (WGS) entry which is preliminary data.</text>
</comment>
<gene>
    <name evidence="15" type="ORF">FIV46_08220</name>
</gene>
<dbReference type="PROSITE" id="PS52016">
    <property type="entry name" value="TONB_DEPENDENT_REC_3"/>
    <property type="match status" value="1"/>
</dbReference>
<keyword evidence="15" id="KW-0675">Receptor</keyword>
<dbReference type="AlphaFoldDB" id="A0A501PKT4"/>
<dbReference type="Pfam" id="PF00593">
    <property type="entry name" value="TonB_dep_Rec_b-barrel"/>
    <property type="match status" value="1"/>
</dbReference>
<evidence type="ECO:0000256" key="10">
    <source>
        <dbReference type="ARBA" id="ARBA00023237"/>
    </source>
</evidence>
<evidence type="ECO:0000256" key="7">
    <source>
        <dbReference type="ARBA" id="ARBA00023065"/>
    </source>
</evidence>
<feature type="domain" description="TonB-dependent receptor plug" evidence="14">
    <location>
        <begin position="70"/>
        <end position="179"/>
    </location>
</feature>
<feature type="domain" description="TonB-dependent receptor-like beta-barrel" evidence="13">
    <location>
        <begin position="272"/>
        <end position="709"/>
    </location>
</feature>
<dbReference type="InterPro" id="IPR012910">
    <property type="entry name" value="Plug_dom"/>
</dbReference>
<dbReference type="GO" id="GO:0006826">
    <property type="term" value="P:iron ion transport"/>
    <property type="evidence" value="ECO:0007669"/>
    <property type="project" value="UniProtKB-KW"/>
</dbReference>
<protein>
    <submittedName>
        <fullName evidence="15">TonB-dependent receptor</fullName>
    </submittedName>
</protein>
<dbReference type="OrthoDB" id="7208812at2"/>
<dbReference type="GO" id="GO:0009279">
    <property type="term" value="C:cell outer membrane"/>
    <property type="evidence" value="ECO:0007669"/>
    <property type="project" value="UniProtKB-SubCell"/>
</dbReference>
<name>A0A501PKT4_9PROT</name>
<comment type="subcellular location">
    <subcellularLocation>
        <location evidence="1 11">Cell outer membrane</location>
        <topology evidence="1 11">Multi-pass membrane protein</topology>
    </subcellularLocation>
</comment>
<reference evidence="16" key="1">
    <citation type="submission" date="2019-06" db="EMBL/GenBank/DDBJ databases">
        <title>The complete genome of Emcibacter congregatus ZYLT.</title>
        <authorList>
            <person name="Zhao Z."/>
        </authorList>
    </citation>
    <scope>NUCLEOTIDE SEQUENCE [LARGE SCALE GENOMIC DNA]</scope>
    <source>
        <strain evidence="16">MCCC 1A06723</strain>
    </source>
</reference>
<evidence type="ECO:0000256" key="6">
    <source>
        <dbReference type="ARBA" id="ARBA00023004"/>
    </source>
</evidence>
<keyword evidence="9 11" id="KW-0472">Membrane</keyword>
<sequence length="745" mass="82422">MIGSAEVIREDILMKYFKNREQAVQLMMSTIIASGVFAGTAIGAKAAEDADGGLVLEEIVVTAQKREQNLQETPISLAAFDRDALEMQSIEDISDVSMHTPNLQIAPSPGGNAGATVAIRGATTVNPAVTWEPAVGIYFDGVFVAKNVGGLFDVAELERIEVLRGPQGALYGKNTTGGAINLITRKPSGELGGFVKGGAGNYGSYEFGASVDLPKIADLVSLNIAYSKREHDGFYTNLAAALPGANPLLRDEFNAFDAEALRVAALFEFSESFSAYYTFDWSQRDNTPAFGQFELGELSPTYEILGPGELKRLDEGALDGTLFDTSKSQGHALHLTWDINDNMTLKSITGYREMQFHDMNDYDGFPITGFHAERDVDHSQTSQEFQLVGNMESLNYVLGLFYFNEKADAINPYDFGFGIPVRNFYGVESNSYAAFGQVDWAIDDRWTFTVGARYTKEDKDAYIRHPDGYYIYADTFEFEGSDTWNNFSPSATISYKLDEDVNFYAKVARGWKAGGFNGEAASAAVAMVPYDEETLTSYEIGMKARWMDGRVQTNIAGFYNKVNDLQLSNFLGAYSQIENAGEASVKGIEFEGIFLVTESLTAFLNYGYMKGDYQDFSVGGVQHKDTAKFPYTPKNKISIGLEHSVDLGFGELRSRVDYSWTDEQYFFHEEASALLTKAESYDLLNARIALLVPLDDKRSVELSVWGKNLTDTEYRLHGIPITSNFYAINYYGDPRTYGFGAKIIF</sequence>
<evidence type="ECO:0000259" key="13">
    <source>
        <dbReference type="Pfam" id="PF00593"/>
    </source>
</evidence>
<accession>A0A501PKT4</accession>
<evidence type="ECO:0000256" key="8">
    <source>
        <dbReference type="ARBA" id="ARBA00023077"/>
    </source>
</evidence>
<dbReference type="Gene3D" id="2.40.170.20">
    <property type="entry name" value="TonB-dependent receptor, beta-barrel domain"/>
    <property type="match status" value="1"/>
</dbReference>
<evidence type="ECO:0000256" key="5">
    <source>
        <dbReference type="ARBA" id="ARBA00022692"/>
    </source>
</evidence>
<proteinExistence type="inferred from homology"/>
<keyword evidence="4" id="KW-0410">Iron transport</keyword>
<dbReference type="Pfam" id="PF07715">
    <property type="entry name" value="Plug"/>
    <property type="match status" value="1"/>
</dbReference>
<dbReference type="SUPFAM" id="SSF56935">
    <property type="entry name" value="Porins"/>
    <property type="match status" value="1"/>
</dbReference>
<dbReference type="InterPro" id="IPR039426">
    <property type="entry name" value="TonB-dep_rcpt-like"/>
</dbReference>
<dbReference type="InterPro" id="IPR036942">
    <property type="entry name" value="Beta-barrel_TonB_sf"/>
</dbReference>
<keyword evidence="2 11" id="KW-0813">Transport</keyword>
<dbReference type="PANTHER" id="PTHR32552">
    <property type="entry name" value="FERRICHROME IRON RECEPTOR-RELATED"/>
    <property type="match status" value="1"/>
</dbReference>
<evidence type="ECO:0000256" key="9">
    <source>
        <dbReference type="ARBA" id="ARBA00023136"/>
    </source>
</evidence>
<keyword evidence="8 12" id="KW-0798">TonB box</keyword>
<evidence type="ECO:0000256" key="2">
    <source>
        <dbReference type="ARBA" id="ARBA00022448"/>
    </source>
</evidence>
<keyword evidence="6" id="KW-0408">Iron</keyword>